<feature type="compositionally biased region" description="Basic and acidic residues" evidence="1">
    <location>
        <begin position="45"/>
        <end position="63"/>
    </location>
</feature>
<dbReference type="Pfam" id="PF01590">
    <property type="entry name" value="GAF"/>
    <property type="match status" value="1"/>
</dbReference>
<dbReference type="Gene3D" id="3.30.450.40">
    <property type="match status" value="1"/>
</dbReference>
<evidence type="ECO:0000313" key="4">
    <source>
        <dbReference type="Proteomes" id="UP001057702"/>
    </source>
</evidence>
<dbReference type="EMBL" id="JANFNG010000018">
    <property type="protein sequence ID" value="MCQ4083106.1"/>
    <property type="molecule type" value="Genomic_DNA"/>
</dbReference>
<name>A0ABT1PZN5_9ACTN</name>
<dbReference type="Proteomes" id="UP001057702">
    <property type="component" value="Unassembled WGS sequence"/>
</dbReference>
<feature type="region of interest" description="Disordered" evidence="1">
    <location>
        <begin position="43"/>
        <end position="63"/>
    </location>
</feature>
<comment type="caution">
    <text evidence="3">The sequence shown here is derived from an EMBL/GenBank/DDBJ whole genome shotgun (WGS) entry which is preliminary data.</text>
</comment>
<proteinExistence type="predicted"/>
<feature type="domain" description="GAF" evidence="2">
    <location>
        <begin position="71"/>
        <end position="204"/>
    </location>
</feature>
<evidence type="ECO:0000256" key="1">
    <source>
        <dbReference type="SAM" id="MobiDB-lite"/>
    </source>
</evidence>
<dbReference type="InterPro" id="IPR003018">
    <property type="entry name" value="GAF"/>
</dbReference>
<sequence length="423" mass="45937">MSHQPFNRAALARMHEAAVTGRQLPTVPDPLILESWKRMVAKGMNPDRNRHSGLLPREEVDKRRESSGLGELLPVVREGLAAVAEDDWHLMVVTDADGQVLWRSGSRAGVRTADRFGLEEGSCLTEDVAGTNAVGTSLVARRPVQVTSAEHYSRVFHSWFCVSAPVHDPRDGRLLGAVDLTGPAEQVHPATLALVSAVARVAEGELRSRHLESVERLRSAAAPLLARIGGKAIAVDRYGWTAGVTGVAPTARVALPDSPQTGQAWLPSLGPCSLEPLPGGWLVRVHPQEAPRSPSRVVLDLTRPRAWPVSVDGAAGSWAHSLSPRHAELLFVLAVHREGRTAAELAADLFGDPARAVTVRAELSRLRRHMAGVLAHRPYRFTDEAEVRLLRPADPLDLLPFSTAPAVVAARDQRLPEARRRIR</sequence>
<organism evidence="3 4">
    <name type="scientific">Streptomyces humicola</name>
    <dbReference type="NCBI Taxonomy" id="2953240"/>
    <lineage>
        <taxon>Bacteria</taxon>
        <taxon>Bacillati</taxon>
        <taxon>Actinomycetota</taxon>
        <taxon>Actinomycetes</taxon>
        <taxon>Kitasatosporales</taxon>
        <taxon>Streptomycetaceae</taxon>
        <taxon>Streptomyces</taxon>
    </lineage>
</organism>
<keyword evidence="4" id="KW-1185">Reference proteome</keyword>
<dbReference type="InterPro" id="IPR029016">
    <property type="entry name" value="GAF-like_dom_sf"/>
</dbReference>
<dbReference type="SUPFAM" id="SSF55781">
    <property type="entry name" value="GAF domain-like"/>
    <property type="match status" value="1"/>
</dbReference>
<accession>A0ABT1PZN5</accession>
<evidence type="ECO:0000259" key="2">
    <source>
        <dbReference type="Pfam" id="PF01590"/>
    </source>
</evidence>
<gene>
    <name evidence="3" type="ORF">NGB36_21470</name>
</gene>
<protein>
    <submittedName>
        <fullName evidence="3">GAF domain-containing protein</fullName>
    </submittedName>
</protein>
<dbReference type="RefSeq" id="WP_255922019.1">
    <property type="nucleotide sequence ID" value="NZ_JANFNG010000018.1"/>
</dbReference>
<reference evidence="3" key="1">
    <citation type="submission" date="2022-06" db="EMBL/GenBank/DDBJ databases">
        <title>Draft genome sequence of Streptomyces sp. RB6PN25 isolated from peat swamp forest in Thailand.</title>
        <authorList>
            <person name="Duangmal K."/>
            <person name="Klaysubun C."/>
        </authorList>
    </citation>
    <scope>NUCLEOTIDE SEQUENCE</scope>
    <source>
        <strain evidence="3">RB6PN25</strain>
    </source>
</reference>
<evidence type="ECO:0000313" key="3">
    <source>
        <dbReference type="EMBL" id="MCQ4083106.1"/>
    </source>
</evidence>